<keyword evidence="2 6" id="KW-0812">Transmembrane</keyword>
<comment type="subcellular location">
    <subcellularLocation>
        <location evidence="1">Membrane</location>
        <topology evidence="1">Multi-pass membrane protein</topology>
    </subcellularLocation>
</comment>
<gene>
    <name evidence="8" type="ORF">DNG_07966</name>
</gene>
<feature type="domain" description="Rhodopsin" evidence="7">
    <location>
        <begin position="36"/>
        <end position="116"/>
    </location>
</feature>
<dbReference type="InterPro" id="IPR049326">
    <property type="entry name" value="Rhodopsin_dom_fungi"/>
</dbReference>
<dbReference type="Pfam" id="PF20684">
    <property type="entry name" value="Fung_rhodopsin"/>
    <property type="match status" value="1"/>
</dbReference>
<evidence type="ECO:0000313" key="9">
    <source>
        <dbReference type="Proteomes" id="UP001187682"/>
    </source>
</evidence>
<dbReference type="PANTHER" id="PTHR33048:SF47">
    <property type="entry name" value="INTEGRAL MEMBRANE PROTEIN-RELATED"/>
    <property type="match status" value="1"/>
</dbReference>
<keyword evidence="4 6" id="KW-0472">Membrane</keyword>
<feature type="transmembrane region" description="Helical" evidence="6">
    <location>
        <begin position="90"/>
        <end position="113"/>
    </location>
</feature>
<organism evidence="8 9">
    <name type="scientific">Cephalotrichum gorgonifer</name>
    <dbReference type="NCBI Taxonomy" id="2041049"/>
    <lineage>
        <taxon>Eukaryota</taxon>
        <taxon>Fungi</taxon>
        <taxon>Dikarya</taxon>
        <taxon>Ascomycota</taxon>
        <taxon>Pezizomycotina</taxon>
        <taxon>Sordariomycetes</taxon>
        <taxon>Hypocreomycetidae</taxon>
        <taxon>Microascales</taxon>
        <taxon>Microascaceae</taxon>
        <taxon>Cephalotrichum</taxon>
    </lineage>
</organism>
<evidence type="ECO:0000256" key="4">
    <source>
        <dbReference type="ARBA" id="ARBA00023136"/>
    </source>
</evidence>
<evidence type="ECO:0000256" key="5">
    <source>
        <dbReference type="ARBA" id="ARBA00038359"/>
    </source>
</evidence>
<evidence type="ECO:0000256" key="6">
    <source>
        <dbReference type="SAM" id="Phobius"/>
    </source>
</evidence>
<reference evidence="8" key="1">
    <citation type="submission" date="2018-03" db="EMBL/GenBank/DDBJ databases">
        <authorList>
            <person name="Guldener U."/>
        </authorList>
    </citation>
    <scope>NUCLEOTIDE SEQUENCE</scope>
</reference>
<protein>
    <recommendedName>
        <fullName evidence="7">Rhodopsin domain-containing protein</fullName>
    </recommendedName>
</protein>
<keyword evidence="3 6" id="KW-1133">Transmembrane helix</keyword>
<dbReference type="AlphaFoldDB" id="A0AAE8SXZ0"/>
<feature type="transmembrane region" description="Helical" evidence="6">
    <location>
        <begin position="52"/>
        <end position="70"/>
    </location>
</feature>
<accession>A0AAE8SXZ0</accession>
<keyword evidence="9" id="KW-1185">Reference proteome</keyword>
<sequence length="118" mass="13001">METGAFSPEYVNASNAGRIVGVVGAFHFFAVTFVFLRLYVRLFMVRAFGIDDILIIAVAICLLLQIPYGLGRHGPTLTVGERTAFEHISFWKTILSDGLALGLLRISMAISLLRLARD</sequence>
<evidence type="ECO:0000256" key="3">
    <source>
        <dbReference type="ARBA" id="ARBA00022989"/>
    </source>
</evidence>
<dbReference type="GO" id="GO:0016020">
    <property type="term" value="C:membrane"/>
    <property type="evidence" value="ECO:0007669"/>
    <property type="project" value="UniProtKB-SubCell"/>
</dbReference>
<evidence type="ECO:0000259" key="7">
    <source>
        <dbReference type="Pfam" id="PF20684"/>
    </source>
</evidence>
<comment type="similarity">
    <text evidence="5">Belongs to the SAT4 family.</text>
</comment>
<dbReference type="Proteomes" id="UP001187682">
    <property type="component" value="Unassembled WGS sequence"/>
</dbReference>
<proteinExistence type="inferred from homology"/>
<dbReference type="PANTHER" id="PTHR33048">
    <property type="entry name" value="PTH11-LIKE INTEGRAL MEMBRANE PROTEIN (AFU_ORTHOLOGUE AFUA_5G11245)"/>
    <property type="match status" value="1"/>
</dbReference>
<evidence type="ECO:0000313" key="8">
    <source>
        <dbReference type="EMBL" id="SPO05279.1"/>
    </source>
</evidence>
<feature type="transmembrane region" description="Helical" evidence="6">
    <location>
        <begin position="20"/>
        <end position="40"/>
    </location>
</feature>
<evidence type="ECO:0000256" key="1">
    <source>
        <dbReference type="ARBA" id="ARBA00004141"/>
    </source>
</evidence>
<dbReference type="InterPro" id="IPR052337">
    <property type="entry name" value="SAT4-like"/>
</dbReference>
<evidence type="ECO:0000256" key="2">
    <source>
        <dbReference type="ARBA" id="ARBA00022692"/>
    </source>
</evidence>
<dbReference type="EMBL" id="ONZQ02000012">
    <property type="protein sequence ID" value="SPO05279.1"/>
    <property type="molecule type" value="Genomic_DNA"/>
</dbReference>
<comment type="caution">
    <text evidence="8">The sequence shown here is derived from an EMBL/GenBank/DDBJ whole genome shotgun (WGS) entry which is preliminary data.</text>
</comment>
<name>A0AAE8SXZ0_9PEZI</name>